<sequence length="40" mass="4474">MESTRVFKLQSIRCCSGNRSGSTWSSKSHQASNRYSPPVL</sequence>
<protein>
    <submittedName>
        <fullName evidence="2">Uncharacterized protein</fullName>
    </submittedName>
</protein>
<reference evidence="2" key="1">
    <citation type="submission" date="2018-02" db="EMBL/GenBank/DDBJ databases">
        <title>Rhizophora mucronata_Transcriptome.</title>
        <authorList>
            <person name="Meera S.P."/>
            <person name="Sreeshan A."/>
            <person name="Augustine A."/>
        </authorList>
    </citation>
    <scope>NUCLEOTIDE SEQUENCE</scope>
    <source>
        <tissue evidence="2">Leaf</tissue>
    </source>
</reference>
<evidence type="ECO:0000313" key="2">
    <source>
        <dbReference type="EMBL" id="MBW83338.1"/>
    </source>
</evidence>
<proteinExistence type="predicted"/>
<name>A0A2P2IQ35_RHIMU</name>
<feature type="compositionally biased region" description="Polar residues" evidence="1">
    <location>
        <begin position="17"/>
        <end position="40"/>
    </location>
</feature>
<evidence type="ECO:0000256" key="1">
    <source>
        <dbReference type="SAM" id="MobiDB-lite"/>
    </source>
</evidence>
<organism evidence="2">
    <name type="scientific">Rhizophora mucronata</name>
    <name type="common">Asiatic mangrove</name>
    <dbReference type="NCBI Taxonomy" id="61149"/>
    <lineage>
        <taxon>Eukaryota</taxon>
        <taxon>Viridiplantae</taxon>
        <taxon>Streptophyta</taxon>
        <taxon>Embryophyta</taxon>
        <taxon>Tracheophyta</taxon>
        <taxon>Spermatophyta</taxon>
        <taxon>Magnoliopsida</taxon>
        <taxon>eudicotyledons</taxon>
        <taxon>Gunneridae</taxon>
        <taxon>Pentapetalae</taxon>
        <taxon>rosids</taxon>
        <taxon>fabids</taxon>
        <taxon>Malpighiales</taxon>
        <taxon>Rhizophoraceae</taxon>
        <taxon>Rhizophora</taxon>
    </lineage>
</organism>
<dbReference type="EMBL" id="GGEC01002855">
    <property type="protein sequence ID" value="MBW83338.1"/>
    <property type="molecule type" value="Transcribed_RNA"/>
</dbReference>
<dbReference type="AlphaFoldDB" id="A0A2P2IQ35"/>
<accession>A0A2P2IQ35</accession>
<feature type="region of interest" description="Disordered" evidence="1">
    <location>
        <begin position="16"/>
        <end position="40"/>
    </location>
</feature>